<dbReference type="SUPFAM" id="SSF53850">
    <property type="entry name" value="Periplasmic binding protein-like II"/>
    <property type="match status" value="1"/>
</dbReference>
<gene>
    <name evidence="2" type="ORF">DY262_18105</name>
</gene>
<name>A0A372EFU1_9BURK</name>
<dbReference type="RefSeq" id="WP_116960481.1">
    <property type="nucleotide sequence ID" value="NZ_QVLS01000012.1"/>
</dbReference>
<evidence type="ECO:0000313" key="2">
    <source>
        <dbReference type="EMBL" id="RFP77269.1"/>
    </source>
</evidence>
<dbReference type="InterPro" id="IPR042100">
    <property type="entry name" value="Bug_dom1"/>
</dbReference>
<reference evidence="2 3" key="1">
    <citation type="submission" date="2018-08" db="EMBL/GenBank/DDBJ databases">
        <title>Hydrogenophaga sp. LA-38 isolated from sludge.</title>
        <authorList>
            <person name="Im W.-T."/>
        </authorList>
    </citation>
    <scope>NUCLEOTIDE SEQUENCE [LARGE SCALE GENOMIC DNA]</scope>
    <source>
        <strain evidence="2 3">LA-38</strain>
    </source>
</reference>
<dbReference type="PANTHER" id="PTHR42928">
    <property type="entry name" value="TRICARBOXYLATE-BINDING PROTEIN"/>
    <property type="match status" value="1"/>
</dbReference>
<organism evidence="2 3">
    <name type="scientific">Hydrogenophaga borbori</name>
    <dbReference type="NCBI Taxonomy" id="2294117"/>
    <lineage>
        <taxon>Bacteria</taxon>
        <taxon>Pseudomonadati</taxon>
        <taxon>Pseudomonadota</taxon>
        <taxon>Betaproteobacteria</taxon>
        <taxon>Burkholderiales</taxon>
        <taxon>Comamonadaceae</taxon>
        <taxon>Hydrogenophaga</taxon>
    </lineage>
</organism>
<dbReference type="InterPro" id="IPR005064">
    <property type="entry name" value="BUG"/>
</dbReference>
<comment type="similarity">
    <text evidence="1">Belongs to the UPF0065 (bug) family.</text>
</comment>
<proteinExistence type="inferred from homology"/>
<dbReference type="Pfam" id="PF03401">
    <property type="entry name" value="TctC"/>
    <property type="match status" value="1"/>
</dbReference>
<dbReference type="PANTHER" id="PTHR42928:SF5">
    <property type="entry name" value="BLR1237 PROTEIN"/>
    <property type="match status" value="1"/>
</dbReference>
<dbReference type="Proteomes" id="UP000261931">
    <property type="component" value="Unassembled WGS sequence"/>
</dbReference>
<dbReference type="Gene3D" id="3.40.190.150">
    <property type="entry name" value="Bordetella uptake gene, domain 1"/>
    <property type="match status" value="1"/>
</dbReference>
<dbReference type="AlphaFoldDB" id="A0A372EFU1"/>
<keyword evidence="3" id="KW-1185">Reference proteome</keyword>
<comment type="caution">
    <text evidence="2">The sequence shown here is derived from an EMBL/GenBank/DDBJ whole genome shotgun (WGS) entry which is preliminary data.</text>
</comment>
<evidence type="ECO:0000313" key="3">
    <source>
        <dbReference type="Proteomes" id="UP000261931"/>
    </source>
</evidence>
<dbReference type="EMBL" id="QVLS01000012">
    <property type="protein sequence ID" value="RFP77269.1"/>
    <property type="molecule type" value="Genomic_DNA"/>
</dbReference>
<dbReference type="PIRSF" id="PIRSF017082">
    <property type="entry name" value="YflP"/>
    <property type="match status" value="1"/>
</dbReference>
<dbReference type="Gene3D" id="3.40.190.10">
    <property type="entry name" value="Periplasmic binding protein-like II"/>
    <property type="match status" value="1"/>
</dbReference>
<protein>
    <submittedName>
        <fullName evidence="2">Tripartite tricarboxylate transporter substrate binding protein</fullName>
    </submittedName>
</protein>
<dbReference type="CDD" id="cd07012">
    <property type="entry name" value="PBP2_Bug_TTT"/>
    <property type="match status" value="1"/>
</dbReference>
<sequence>MNRRDFQTGALASLFTLPDLAQAEDWPARPVKLIVPFAAGSSPDTANRLFGHELSKVLGQAVVIDNRPGANGITGTMAGLSSAPDGYTLISINVGTLAINPFLFPKQRYDPLQDLVPVALTASTANALVVRPGLGVKNVRELIARAKAHPGQLNMGSSGTGTTGHLSGELFKAMTGTFAVHVPYRGSLAAYTDLIAGRIDFMFDNLLSAGPYVKDGRAQLLAVTVPQRSELFPEVPTLQEEGLAGYETVSWTGLAVPKGTPPAIVQNLKKAVEATNASANVSAFYRQTGAKAIAPMTDQQFVRFVTAEQEKWSALVRRSGAANN</sequence>
<evidence type="ECO:0000256" key="1">
    <source>
        <dbReference type="ARBA" id="ARBA00006987"/>
    </source>
</evidence>
<accession>A0A372EFU1</accession>